<evidence type="ECO:0000313" key="2">
    <source>
        <dbReference type="Proteomes" id="UP000796761"/>
    </source>
</evidence>
<keyword evidence="2" id="KW-1185">Reference proteome</keyword>
<sequence length="191" mass="21337">MRPVLLNEHRNGLKKRMIAKQRKTEGKQSPLDTYHLMEAMLGLCSEILGNATCAILPSKRCVSLVTLDMFFAFNLEPLPEYHGKERAVAPSWQKTQVFCSGLVHLTIKIAPLGWCKDLLDGKFHMASTPLCGTTPEMVQKQGCDKFTSSDLMIFRVIADDDDDNTLLFPSATFRALQQHLLVKACKPSKVG</sequence>
<reference evidence="1" key="1">
    <citation type="submission" date="2019-04" db="EMBL/GenBank/DDBJ databases">
        <title>Genome assembly of Zosterops borbonicus 15179.</title>
        <authorList>
            <person name="Leroy T."/>
            <person name="Anselmetti Y."/>
            <person name="Tilak M.-K."/>
            <person name="Nabholz B."/>
        </authorList>
    </citation>
    <scope>NUCLEOTIDE SEQUENCE</scope>
    <source>
        <strain evidence="1">HGM_15179</strain>
        <tissue evidence="1">Muscle</tissue>
    </source>
</reference>
<organism evidence="1 2">
    <name type="scientific">Zosterops borbonicus</name>
    <dbReference type="NCBI Taxonomy" id="364589"/>
    <lineage>
        <taxon>Eukaryota</taxon>
        <taxon>Metazoa</taxon>
        <taxon>Chordata</taxon>
        <taxon>Craniata</taxon>
        <taxon>Vertebrata</taxon>
        <taxon>Euteleostomi</taxon>
        <taxon>Archelosauria</taxon>
        <taxon>Archosauria</taxon>
        <taxon>Dinosauria</taxon>
        <taxon>Saurischia</taxon>
        <taxon>Theropoda</taxon>
        <taxon>Coelurosauria</taxon>
        <taxon>Aves</taxon>
        <taxon>Neognathae</taxon>
        <taxon>Neoaves</taxon>
        <taxon>Telluraves</taxon>
        <taxon>Australaves</taxon>
        <taxon>Passeriformes</taxon>
        <taxon>Sylvioidea</taxon>
        <taxon>Zosteropidae</taxon>
        <taxon>Zosterops</taxon>
    </lineage>
</organism>
<name>A0A8K1LRJ8_9PASS</name>
<protein>
    <submittedName>
        <fullName evidence="1">Uncharacterized protein</fullName>
    </submittedName>
</protein>
<dbReference type="Proteomes" id="UP000796761">
    <property type="component" value="Unassembled WGS sequence"/>
</dbReference>
<dbReference type="AlphaFoldDB" id="A0A8K1LRJ8"/>
<accession>A0A8K1LRJ8</accession>
<gene>
    <name evidence="1" type="ORF">HGM15179_003758</name>
</gene>
<evidence type="ECO:0000313" key="1">
    <source>
        <dbReference type="EMBL" id="TRZ23341.1"/>
    </source>
</evidence>
<dbReference type="EMBL" id="SWJQ01000075">
    <property type="protein sequence ID" value="TRZ23341.1"/>
    <property type="molecule type" value="Genomic_DNA"/>
</dbReference>
<proteinExistence type="predicted"/>
<comment type="caution">
    <text evidence="1">The sequence shown here is derived from an EMBL/GenBank/DDBJ whole genome shotgun (WGS) entry which is preliminary data.</text>
</comment>